<gene>
    <name evidence="12" type="ORF">INT45_008049</name>
</gene>
<evidence type="ECO:0000259" key="11">
    <source>
        <dbReference type="SMART" id="SM01354"/>
    </source>
</evidence>
<feature type="compositionally biased region" description="Basic and acidic residues" evidence="10">
    <location>
        <begin position="859"/>
        <end position="878"/>
    </location>
</feature>
<feature type="region of interest" description="Disordered" evidence="10">
    <location>
        <begin position="648"/>
        <end position="697"/>
    </location>
</feature>
<keyword evidence="13" id="KW-1185">Reference proteome</keyword>
<evidence type="ECO:0000256" key="3">
    <source>
        <dbReference type="ARBA" id="ARBA00015717"/>
    </source>
</evidence>
<evidence type="ECO:0000256" key="8">
    <source>
        <dbReference type="ARBA" id="ARBA00076742"/>
    </source>
</evidence>
<reference evidence="12 13" key="1">
    <citation type="submission" date="2020-12" db="EMBL/GenBank/DDBJ databases">
        <title>Metabolic potential, ecology and presence of endohyphal bacteria is reflected in genomic diversity of Mucoromycotina.</title>
        <authorList>
            <person name="Muszewska A."/>
            <person name="Okrasinska A."/>
            <person name="Steczkiewicz K."/>
            <person name="Drgas O."/>
            <person name="Orlowska M."/>
            <person name="Perlinska-Lenart U."/>
            <person name="Aleksandrzak-Piekarczyk T."/>
            <person name="Szatraj K."/>
            <person name="Zielenkiewicz U."/>
            <person name="Pilsyk S."/>
            <person name="Malc E."/>
            <person name="Mieczkowski P."/>
            <person name="Kruszewska J.S."/>
            <person name="Biernat P."/>
            <person name="Pawlowska J."/>
        </authorList>
    </citation>
    <scope>NUCLEOTIDE SEQUENCE [LARGE SCALE GENOMIC DNA]</scope>
    <source>
        <strain evidence="12 13">CBS 142.35</strain>
    </source>
</reference>
<dbReference type="Proteomes" id="UP000646827">
    <property type="component" value="Unassembled WGS sequence"/>
</dbReference>
<dbReference type="FunFam" id="1.25.10.10:FF:000251">
    <property type="entry name" value="AP-3 complex subunit delta"/>
    <property type="match status" value="1"/>
</dbReference>
<evidence type="ECO:0000256" key="7">
    <source>
        <dbReference type="ARBA" id="ARBA00023136"/>
    </source>
</evidence>
<dbReference type="Pfam" id="PF01602">
    <property type="entry name" value="Adaptin_N"/>
    <property type="match status" value="1"/>
</dbReference>
<feature type="region of interest" description="Disordered" evidence="10">
    <location>
        <begin position="746"/>
        <end position="952"/>
    </location>
</feature>
<keyword evidence="4" id="KW-0813">Transport</keyword>
<dbReference type="InterPro" id="IPR058898">
    <property type="entry name" value="Mu_AP3"/>
</dbReference>
<name>A0A8H7S8S0_9FUNG</name>
<dbReference type="PANTHER" id="PTHR22781">
    <property type="entry name" value="DELTA ADAPTIN-RELATED"/>
    <property type="match status" value="1"/>
</dbReference>
<feature type="compositionally biased region" description="Basic residues" evidence="10">
    <location>
        <begin position="755"/>
        <end position="770"/>
    </location>
</feature>
<evidence type="ECO:0000256" key="10">
    <source>
        <dbReference type="SAM" id="MobiDB-lite"/>
    </source>
</evidence>
<evidence type="ECO:0000256" key="2">
    <source>
        <dbReference type="ARBA" id="ARBA00006613"/>
    </source>
</evidence>
<comment type="subcellular location">
    <subcellularLocation>
        <location evidence="1">Cytoplasmic vesicle</location>
        <location evidence="1">Clathrin-coated vesicle membrane</location>
        <topology evidence="1">Peripheral membrane protein</topology>
        <orientation evidence="1">Cytoplasmic side</orientation>
    </subcellularLocation>
</comment>
<organism evidence="12 13">
    <name type="scientific">Circinella minor</name>
    <dbReference type="NCBI Taxonomy" id="1195481"/>
    <lineage>
        <taxon>Eukaryota</taxon>
        <taxon>Fungi</taxon>
        <taxon>Fungi incertae sedis</taxon>
        <taxon>Mucoromycota</taxon>
        <taxon>Mucoromycotina</taxon>
        <taxon>Mucoromycetes</taxon>
        <taxon>Mucorales</taxon>
        <taxon>Lichtheimiaceae</taxon>
        <taxon>Circinella</taxon>
    </lineage>
</organism>
<dbReference type="InterPro" id="IPR017105">
    <property type="entry name" value="AP3_complex_dsu"/>
</dbReference>
<dbReference type="InterPro" id="IPR010474">
    <property type="entry name" value="AP3D_dom_metazoa"/>
</dbReference>
<dbReference type="InterPro" id="IPR016024">
    <property type="entry name" value="ARM-type_fold"/>
</dbReference>
<evidence type="ECO:0000256" key="4">
    <source>
        <dbReference type="ARBA" id="ARBA00022448"/>
    </source>
</evidence>
<proteinExistence type="inferred from homology"/>
<dbReference type="SUPFAM" id="SSF48371">
    <property type="entry name" value="ARM repeat"/>
    <property type="match status" value="1"/>
</dbReference>
<dbReference type="InterPro" id="IPR002553">
    <property type="entry name" value="Clathrin/coatomer_adapt-like_N"/>
</dbReference>
<dbReference type="GO" id="GO:0030123">
    <property type="term" value="C:AP-3 adaptor complex"/>
    <property type="evidence" value="ECO:0007669"/>
    <property type="project" value="InterPro"/>
</dbReference>
<evidence type="ECO:0000313" key="12">
    <source>
        <dbReference type="EMBL" id="KAG2224867.1"/>
    </source>
</evidence>
<dbReference type="GO" id="GO:0030665">
    <property type="term" value="C:clathrin-coated vesicle membrane"/>
    <property type="evidence" value="ECO:0007669"/>
    <property type="project" value="UniProtKB-SubCell"/>
</dbReference>
<accession>A0A8H7S8S0</accession>
<dbReference type="InterPro" id="IPR011989">
    <property type="entry name" value="ARM-like"/>
</dbReference>
<sequence>MFEKSLTDLIRGIRANKKNEQKYIAVCLQEIRNEVKSNDIDVKGIAVAKLTYLQMLGYDMSWASFHIVEVMSSPKLLHKRAGYLAAAQSFQQDTDVLMLTTNLIKKDLASSQPLEIGIAVNGLSHIVTPDLARDLCQDLVAMLNHSRPYIRKKVVLVLYKVFLKFPEALRVSFPRLKEKLEDADPSVVSATVSVICELARKSPRNYLSLAPQLFRLLTTSANNWMLIKIIKMFASLTPLEPRLIKKLLPPLTSLIQTTPAMSLLYECIHTVITGGFLEAAGDSSHALAATCVNKLRRFLEDPDQNLKYVGLLAMSRLLSTHPKLISEHKDIILECIDDDDFSIRFRALDLVVGMANKKSLVDIVKRLIAHLVPADSNGASSLHEASSVLDPVYRTDIINRIVFICSQNQYRNVANFEWYITVLVGLAHVSGVSVGEILTNQLMDVSVRVKSVRPFAVKQMFRLLSDQQLLKTAKKRDTNIEVLSAAAWICGEYCSFLDNIPSTLECLLTSYVVDMPVKVQAIYVHNIIKIYGFWVNELIDEWNTELQTEFVKVTEVIKDKMGMFTRSADLEVQERACSARAIFDIVLESISQDLTSEQAPLALQGLPALFSLYELNPVAPKAQKKVPVPEGLDLDAWINEPLPDLVDDSESEIASVESPSFDMDFSTTTTANKKKKKKSRSRKYEEDSEDEEDKERRRAARMEALRNDPYYIMSDKSEKQKQAARLLDLEDDVDSIPIVKLSVDDFGISADNGGKPKKHSKKKSKGKRQPRAPSPPPPEYAPEEMPEDALASGSDQEGTNGIGNNSNTKRRGSNQTYGKNLQRKDIFATDDDGLNTVDLSTPLGADERLPEQQTYLSPEELRRREEARVRVERRERRLAQSASTTALKNDGERKKKKKKRKSVDESAKKSRKSTSTSGTKDKKKKKKKPTAAVESESEQLENGYTNEVPDMPTEDLLKDQRKQILPKLLLDNDQIEVHYQLSLSDEKDNGIPVIEAKLFIKNKSTDATLTNLHFTTIETFDFRYVEHMRHSTLASISDTFELEAGKDVEAVGYFAITGDIRRGLCLRCDLQYDIQDSSALNQIALEMNVQPSVFLIQDQPMDPTHFAALLAEHGQEFDYRDSVAIEIPISTETAVDQMLIDALSTITSTTQLQVVEVVPGAASLYAKSIQGSQIAGLLKYDLTSQEGRATITIDLKCTDDGFLEAFVDQLNSINV</sequence>
<evidence type="ECO:0000256" key="9">
    <source>
        <dbReference type="ARBA" id="ARBA00083145"/>
    </source>
</evidence>
<dbReference type="Gene3D" id="1.25.10.10">
    <property type="entry name" value="Leucine-rich Repeat Variant"/>
    <property type="match status" value="1"/>
</dbReference>
<evidence type="ECO:0000256" key="1">
    <source>
        <dbReference type="ARBA" id="ARBA00004145"/>
    </source>
</evidence>
<dbReference type="OrthoDB" id="10264595at2759"/>
<dbReference type="PANTHER" id="PTHR22781:SF12">
    <property type="entry name" value="AP-3 COMPLEX SUBUNIT DELTA-1"/>
    <property type="match status" value="1"/>
</dbReference>
<comment type="similarity">
    <text evidence="2">Belongs to the adaptor complexes large subunit family.</text>
</comment>
<dbReference type="GO" id="GO:0006623">
    <property type="term" value="P:protein targeting to vacuole"/>
    <property type="evidence" value="ECO:0007669"/>
    <property type="project" value="TreeGrafter"/>
</dbReference>
<feature type="compositionally biased region" description="Polar residues" evidence="10">
    <location>
        <begin position="793"/>
        <end position="819"/>
    </location>
</feature>
<dbReference type="EMBL" id="JAEPRB010000036">
    <property type="protein sequence ID" value="KAG2224867.1"/>
    <property type="molecule type" value="Genomic_DNA"/>
</dbReference>
<evidence type="ECO:0000313" key="13">
    <source>
        <dbReference type="Proteomes" id="UP000646827"/>
    </source>
</evidence>
<dbReference type="GO" id="GO:0006896">
    <property type="term" value="P:Golgi to vacuole transport"/>
    <property type="evidence" value="ECO:0007669"/>
    <property type="project" value="TreeGrafter"/>
</dbReference>
<keyword evidence="6" id="KW-0653">Protein transport</keyword>
<dbReference type="SMART" id="SM01354">
    <property type="entry name" value="BLVR"/>
    <property type="match status" value="1"/>
</dbReference>
<keyword evidence="7" id="KW-0472">Membrane</keyword>
<dbReference type="GO" id="GO:0010008">
    <property type="term" value="C:endosome membrane"/>
    <property type="evidence" value="ECO:0007669"/>
    <property type="project" value="TreeGrafter"/>
</dbReference>
<dbReference type="Pfam" id="PF26171">
    <property type="entry name" value="Mu_AP3"/>
    <property type="match status" value="1"/>
</dbReference>
<dbReference type="AlphaFoldDB" id="A0A8H7S8S0"/>
<comment type="caution">
    <text evidence="12">The sequence shown here is derived from an EMBL/GenBank/DDBJ whole genome shotgun (WGS) entry which is preliminary data.</text>
</comment>
<keyword evidence="5" id="KW-0677">Repeat</keyword>
<protein>
    <recommendedName>
        <fullName evidence="3">AP-3 complex subunit delta</fullName>
    </recommendedName>
    <alternativeName>
        <fullName evidence="9">Adaptor-related protein complex 3 subunit delta</fullName>
    </alternativeName>
    <alternativeName>
        <fullName evidence="8">Delta-adaptin 3</fullName>
    </alternativeName>
</protein>
<evidence type="ECO:0000256" key="5">
    <source>
        <dbReference type="ARBA" id="ARBA00022737"/>
    </source>
</evidence>
<feature type="domain" description="AP-3 complex subunit delta" evidence="11">
    <location>
        <begin position="689"/>
        <end position="800"/>
    </location>
</feature>
<feature type="compositionally biased region" description="Basic residues" evidence="10">
    <location>
        <begin position="672"/>
        <end position="681"/>
    </location>
</feature>
<evidence type="ECO:0000256" key="6">
    <source>
        <dbReference type="ARBA" id="ARBA00022927"/>
    </source>
</evidence>